<protein>
    <submittedName>
        <fullName evidence="1">Uncharacterized protein</fullName>
    </submittedName>
</protein>
<reference evidence="1" key="1">
    <citation type="submission" date="2015-06" db="EMBL/GenBank/DDBJ databases">
        <authorList>
            <person name="Joergensen T."/>
        </authorList>
    </citation>
    <scope>NUCLEOTIDE SEQUENCE</scope>
    <source>
        <strain evidence="1">RGFK0871</strain>
    </source>
</reference>
<dbReference type="AlphaFoldDB" id="A0A0H5Q2B1"/>
<accession>A0A0H5Q2B1</accession>
<evidence type="ECO:0000313" key="1">
    <source>
        <dbReference type="EMBL" id="CRY96018.1"/>
    </source>
</evidence>
<dbReference type="EMBL" id="LN853475">
    <property type="protein sequence ID" value="CRY96018.1"/>
    <property type="molecule type" value="Genomic_DNA"/>
</dbReference>
<sequence>MYAEGSNLPTVRQLQAVSSAGEGGFAGAGQAAGWPDGGYWTGEAYENAKTASQVYLYLGFELWQFLPQSGCLHAVCISAPYGSMRKAFR</sequence>
<proteinExistence type="predicted"/>
<name>A0A0H5Q2B1_9ZZZZ</name>
<organism evidence="1">
    <name type="scientific">uncultured prokaryote</name>
    <dbReference type="NCBI Taxonomy" id="198431"/>
    <lineage>
        <taxon>unclassified sequences</taxon>
        <taxon>environmental samples</taxon>
    </lineage>
</organism>
<reference evidence="1" key="2">
    <citation type="submission" date="2015-07" db="EMBL/GenBank/DDBJ databases">
        <title>Plasmids, circular viruses and viroids from rat gut.</title>
        <authorList>
            <person name="Jorgensen T.J."/>
            <person name="Hansen M.A."/>
            <person name="Xu Z."/>
            <person name="Tabak M.A."/>
            <person name="Sorensen S.J."/>
            <person name="Hansen L.H."/>
        </authorList>
    </citation>
    <scope>NUCLEOTIDE SEQUENCE</scope>
    <source>
        <strain evidence="1">RGFK0871</strain>
    </source>
</reference>